<comment type="caution">
    <text evidence="1">The sequence shown here is derived from an EMBL/GenBank/DDBJ whole genome shotgun (WGS) entry which is preliminary data.</text>
</comment>
<organism evidence="1 2">
    <name type="scientific">Eumeta variegata</name>
    <name type="common">Bagworm moth</name>
    <name type="synonym">Eumeta japonica</name>
    <dbReference type="NCBI Taxonomy" id="151549"/>
    <lineage>
        <taxon>Eukaryota</taxon>
        <taxon>Metazoa</taxon>
        <taxon>Ecdysozoa</taxon>
        <taxon>Arthropoda</taxon>
        <taxon>Hexapoda</taxon>
        <taxon>Insecta</taxon>
        <taxon>Pterygota</taxon>
        <taxon>Neoptera</taxon>
        <taxon>Endopterygota</taxon>
        <taxon>Lepidoptera</taxon>
        <taxon>Glossata</taxon>
        <taxon>Ditrysia</taxon>
        <taxon>Tineoidea</taxon>
        <taxon>Psychidae</taxon>
        <taxon>Oiketicinae</taxon>
        <taxon>Eumeta</taxon>
    </lineage>
</organism>
<reference evidence="1 2" key="1">
    <citation type="journal article" date="2019" name="Commun. Biol.">
        <title>The bagworm genome reveals a unique fibroin gene that provides high tensile strength.</title>
        <authorList>
            <person name="Kono N."/>
            <person name="Nakamura H."/>
            <person name="Ohtoshi R."/>
            <person name="Tomita M."/>
            <person name="Numata K."/>
            <person name="Arakawa K."/>
        </authorList>
    </citation>
    <scope>NUCLEOTIDE SEQUENCE [LARGE SCALE GENOMIC DNA]</scope>
</reference>
<keyword evidence="2" id="KW-1185">Reference proteome</keyword>
<evidence type="ECO:0000313" key="1">
    <source>
        <dbReference type="EMBL" id="GBP74632.1"/>
    </source>
</evidence>
<dbReference type="OrthoDB" id="411871at2759"/>
<sequence length="90" mass="9794">MKVTGCRLAMTGHGGDVPSVPPLKRSDNSIAINDTKIAECLADSIEYQCSHSSPSHDIPNIHCIEEEVWHKASLEPKDDLPLITVSEVQS</sequence>
<protein>
    <submittedName>
        <fullName evidence="1">Uncharacterized protein</fullName>
    </submittedName>
</protein>
<dbReference type="AlphaFoldDB" id="A0A4C1YIK2"/>
<gene>
    <name evidence="1" type="ORF">EVAR_90770_1</name>
</gene>
<accession>A0A4C1YIK2</accession>
<proteinExistence type="predicted"/>
<dbReference type="EMBL" id="BGZK01001216">
    <property type="protein sequence ID" value="GBP74632.1"/>
    <property type="molecule type" value="Genomic_DNA"/>
</dbReference>
<evidence type="ECO:0000313" key="2">
    <source>
        <dbReference type="Proteomes" id="UP000299102"/>
    </source>
</evidence>
<dbReference type="Proteomes" id="UP000299102">
    <property type="component" value="Unassembled WGS sequence"/>
</dbReference>
<name>A0A4C1YIK2_EUMVA</name>